<protein>
    <submittedName>
        <fullName evidence="7">RNA polymerase factor sigma-70</fullName>
    </submittedName>
    <submittedName>
        <fullName evidence="6">Sigma-70 family RNA polymerase sigma factor</fullName>
    </submittedName>
</protein>
<keyword evidence="4" id="KW-0804">Transcription</keyword>
<dbReference type="GO" id="GO:0006352">
    <property type="term" value="P:DNA-templated transcription initiation"/>
    <property type="evidence" value="ECO:0007669"/>
    <property type="project" value="InterPro"/>
</dbReference>
<evidence type="ECO:0000256" key="1">
    <source>
        <dbReference type="ARBA" id="ARBA00023015"/>
    </source>
</evidence>
<accession>A0A6N3AP39</accession>
<evidence type="ECO:0000259" key="5">
    <source>
        <dbReference type="Pfam" id="PF08281"/>
    </source>
</evidence>
<keyword evidence="3" id="KW-0238">DNA-binding</keyword>
<dbReference type="CDD" id="cd06171">
    <property type="entry name" value="Sigma70_r4"/>
    <property type="match status" value="1"/>
</dbReference>
<dbReference type="Pfam" id="PF08281">
    <property type="entry name" value="Sigma70_r4_2"/>
    <property type="match status" value="1"/>
</dbReference>
<dbReference type="Proteomes" id="UP001148455">
    <property type="component" value="Unassembled WGS sequence"/>
</dbReference>
<dbReference type="InterPro" id="IPR036388">
    <property type="entry name" value="WH-like_DNA-bd_sf"/>
</dbReference>
<dbReference type="GO" id="GO:0016987">
    <property type="term" value="F:sigma factor activity"/>
    <property type="evidence" value="ECO:0007669"/>
    <property type="project" value="UniProtKB-KW"/>
</dbReference>
<feature type="domain" description="RNA polymerase sigma factor 70 region 4 type 2" evidence="5">
    <location>
        <begin position="61"/>
        <end position="113"/>
    </location>
</feature>
<dbReference type="Gene3D" id="1.10.10.10">
    <property type="entry name" value="Winged helix-like DNA-binding domain superfamily/Winged helix DNA-binding domain"/>
    <property type="match status" value="1"/>
</dbReference>
<dbReference type="InterPro" id="IPR014284">
    <property type="entry name" value="RNA_pol_sigma-70_dom"/>
</dbReference>
<dbReference type="RefSeq" id="WP_156729035.1">
    <property type="nucleotide sequence ID" value="NZ_CACRUK010000012.1"/>
</dbReference>
<keyword evidence="2" id="KW-0731">Sigma factor</keyword>
<dbReference type="GO" id="GO:0003677">
    <property type="term" value="F:DNA binding"/>
    <property type="evidence" value="ECO:0007669"/>
    <property type="project" value="UniProtKB-KW"/>
</dbReference>
<evidence type="ECO:0000256" key="3">
    <source>
        <dbReference type="ARBA" id="ARBA00023125"/>
    </source>
</evidence>
<dbReference type="PANTHER" id="PTHR43133">
    <property type="entry name" value="RNA POLYMERASE ECF-TYPE SIGMA FACTO"/>
    <property type="match status" value="1"/>
</dbReference>
<evidence type="ECO:0000313" key="6">
    <source>
        <dbReference type="EMBL" id="MCZ7694661.1"/>
    </source>
</evidence>
<evidence type="ECO:0000256" key="2">
    <source>
        <dbReference type="ARBA" id="ARBA00023082"/>
    </source>
</evidence>
<dbReference type="EMBL" id="JAPZED010000013">
    <property type="protein sequence ID" value="MCZ7694661.1"/>
    <property type="molecule type" value="Genomic_DNA"/>
</dbReference>
<evidence type="ECO:0000256" key="4">
    <source>
        <dbReference type="ARBA" id="ARBA00023163"/>
    </source>
</evidence>
<proteinExistence type="predicted"/>
<sequence length="128" mass="15023">MLWEKAEQIDTNKCEDIKCYLAAIAKHEAINERNKIRPHVELDEDVIGNSAKVFADIELREVIYSALQQLKTEYQIILLKYYYQEKLIREIASEEGIPESTVKTKLKRGREKLKEILIKECVIDENEL</sequence>
<reference evidence="7" key="1">
    <citation type="submission" date="2019-11" db="EMBL/GenBank/DDBJ databases">
        <authorList>
            <person name="Feng L."/>
        </authorList>
    </citation>
    <scope>NUCLEOTIDE SEQUENCE</scope>
    <source>
        <strain evidence="7">RgnavusLFYP19</strain>
    </source>
</reference>
<keyword evidence="1" id="KW-0805">Transcription regulation</keyword>
<gene>
    <name evidence="6" type="ORF">O8D18_11540</name>
    <name evidence="7" type="ORF">RGLFYP19_00089</name>
</gene>
<dbReference type="SUPFAM" id="SSF88659">
    <property type="entry name" value="Sigma3 and sigma4 domains of RNA polymerase sigma factors"/>
    <property type="match status" value="1"/>
</dbReference>
<dbReference type="InterPro" id="IPR013249">
    <property type="entry name" value="RNA_pol_sigma70_r4_t2"/>
</dbReference>
<dbReference type="InterPro" id="IPR013324">
    <property type="entry name" value="RNA_pol_sigma_r3/r4-like"/>
</dbReference>
<evidence type="ECO:0000313" key="7">
    <source>
        <dbReference type="EMBL" id="VYT91406.1"/>
    </source>
</evidence>
<dbReference type="PANTHER" id="PTHR43133:SF8">
    <property type="entry name" value="RNA POLYMERASE SIGMA FACTOR HI_1459-RELATED"/>
    <property type="match status" value="1"/>
</dbReference>
<dbReference type="InterPro" id="IPR039425">
    <property type="entry name" value="RNA_pol_sigma-70-like"/>
</dbReference>
<organism evidence="7">
    <name type="scientific">Mediterraneibacter gnavus</name>
    <name type="common">Ruminococcus gnavus</name>
    <dbReference type="NCBI Taxonomy" id="33038"/>
    <lineage>
        <taxon>Bacteria</taxon>
        <taxon>Bacillati</taxon>
        <taxon>Bacillota</taxon>
        <taxon>Clostridia</taxon>
        <taxon>Lachnospirales</taxon>
        <taxon>Lachnospiraceae</taxon>
        <taxon>Mediterraneibacter</taxon>
    </lineage>
</organism>
<dbReference type="AlphaFoldDB" id="A0A6N3AP39"/>
<dbReference type="NCBIfam" id="TIGR02937">
    <property type="entry name" value="sigma70-ECF"/>
    <property type="match status" value="1"/>
</dbReference>
<name>A0A6N3AP39_MEDGN</name>
<reference evidence="6" key="2">
    <citation type="submission" date="2022-12" db="EMBL/GenBank/DDBJ databases">
        <title>Genome of R. gnavus strain RSHDN_123.</title>
        <authorList>
            <person name="Abdugheni R."/>
        </authorList>
    </citation>
    <scope>NUCLEOTIDE SEQUENCE</scope>
    <source>
        <strain evidence="6">RSHDN_123</strain>
    </source>
</reference>
<dbReference type="EMBL" id="CACRUK010000012">
    <property type="protein sequence ID" value="VYT91406.1"/>
    <property type="molecule type" value="Genomic_DNA"/>
</dbReference>